<feature type="region of interest" description="Disordered" evidence="1">
    <location>
        <begin position="125"/>
        <end position="186"/>
    </location>
</feature>
<dbReference type="Proteomes" id="UP000034841">
    <property type="component" value="Unassembled WGS sequence"/>
</dbReference>
<protein>
    <submittedName>
        <fullName evidence="3">Uncharacterized protein</fullName>
    </submittedName>
</protein>
<reference evidence="3 4" key="1">
    <citation type="submission" date="2015-04" db="EMBL/GenBank/DDBJ databases">
        <title>Genome sequence of Ceratocystis platani, a major pathogen of plane trees.</title>
        <authorList>
            <person name="Belbahri L."/>
        </authorList>
    </citation>
    <scope>NUCLEOTIDE SEQUENCE [LARGE SCALE GENOMIC DNA]</scope>
    <source>
        <strain evidence="3 4">CFO</strain>
    </source>
</reference>
<comment type="caution">
    <text evidence="3">The sequence shown here is derived from an EMBL/GenBank/DDBJ whole genome shotgun (WGS) entry which is preliminary data.</text>
</comment>
<keyword evidence="2" id="KW-0812">Transmembrane</keyword>
<organism evidence="3 4">
    <name type="scientific">Ceratocystis fimbriata f. sp. platani</name>
    <dbReference type="NCBI Taxonomy" id="88771"/>
    <lineage>
        <taxon>Eukaryota</taxon>
        <taxon>Fungi</taxon>
        <taxon>Dikarya</taxon>
        <taxon>Ascomycota</taxon>
        <taxon>Pezizomycotina</taxon>
        <taxon>Sordariomycetes</taxon>
        <taxon>Hypocreomycetidae</taxon>
        <taxon>Microascales</taxon>
        <taxon>Ceratocystidaceae</taxon>
        <taxon>Ceratocystis</taxon>
    </lineage>
</organism>
<feature type="compositionally biased region" description="Pro residues" evidence="1">
    <location>
        <begin position="177"/>
        <end position="186"/>
    </location>
</feature>
<keyword evidence="4" id="KW-1185">Reference proteome</keyword>
<accession>A0A0F8D1V2</accession>
<evidence type="ECO:0000256" key="1">
    <source>
        <dbReference type="SAM" id="MobiDB-lite"/>
    </source>
</evidence>
<sequence>MPPTLGLFYQLMRRRDDDDDDDNDSDFGDDRDDDFHWRDDFDSDSDLSSGAIAGIVIALVLVALLAVGLCLFIRHRKRRANGAAAIKDGDRTNDPPPSSTAFFPVAVHNFQRRVGALAQGAMSGLRLGRRGSKKASKEALREPPPEYSEHDPSTTASTHGGSVQIAPGSVASERATSPPPVPEKIV</sequence>
<gene>
    <name evidence="3" type="ORF">CFO_g915</name>
</gene>
<dbReference type="EMBL" id="LBBL01000030">
    <property type="protein sequence ID" value="KKF96727.1"/>
    <property type="molecule type" value="Genomic_DNA"/>
</dbReference>
<evidence type="ECO:0000313" key="4">
    <source>
        <dbReference type="Proteomes" id="UP000034841"/>
    </source>
</evidence>
<name>A0A0F8D1V2_CERFI</name>
<evidence type="ECO:0000313" key="3">
    <source>
        <dbReference type="EMBL" id="KKF96727.1"/>
    </source>
</evidence>
<evidence type="ECO:0000256" key="2">
    <source>
        <dbReference type="SAM" id="Phobius"/>
    </source>
</evidence>
<proteinExistence type="predicted"/>
<keyword evidence="2" id="KW-0472">Membrane</keyword>
<dbReference type="AlphaFoldDB" id="A0A0F8D1V2"/>
<keyword evidence="2" id="KW-1133">Transmembrane helix</keyword>
<feature type="compositionally biased region" description="Basic and acidic residues" evidence="1">
    <location>
        <begin position="135"/>
        <end position="152"/>
    </location>
</feature>
<feature type="transmembrane region" description="Helical" evidence="2">
    <location>
        <begin position="51"/>
        <end position="73"/>
    </location>
</feature>